<accession>A0AAV1B114</accession>
<proteinExistence type="predicted"/>
<feature type="compositionally biased region" description="Polar residues" evidence="7">
    <location>
        <begin position="34"/>
        <end position="47"/>
    </location>
</feature>
<keyword evidence="10" id="KW-1185">Reference proteome</keyword>
<dbReference type="AlphaFoldDB" id="A0AAV1B114"/>
<evidence type="ECO:0000256" key="5">
    <source>
        <dbReference type="ARBA" id="ARBA00023242"/>
    </source>
</evidence>
<evidence type="ECO:0000256" key="6">
    <source>
        <dbReference type="SAM" id="Coils"/>
    </source>
</evidence>
<dbReference type="Gene3D" id="2.20.25.80">
    <property type="entry name" value="WRKY domain"/>
    <property type="match status" value="1"/>
</dbReference>
<gene>
    <name evidence="9" type="ORF">VFH_V170560</name>
</gene>
<dbReference type="GO" id="GO:0005634">
    <property type="term" value="C:nucleus"/>
    <property type="evidence" value="ECO:0007669"/>
    <property type="project" value="UniProtKB-SubCell"/>
</dbReference>
<keyword evidence="4" id="KW-0804">Transcription</keyword>
<evidence type="ECO:0000313" key="10">
    <source>
        <dbReference type="Proteomes" id="UP001157006"/>
    </source>
</evidence>
<dbReference type="Proteomes" id="UP001157006">
    <property type="component" value="Chromosome 5"/>
</dbReference>
<dbReference type="PANTHER" id="PTHR31429:SF59">
    <property type="entry name" value="WRKY TRANSCRIPTION FACTOR 47-RELATED"/>
    <property type="match status" value="1"/>
</dbReference>
<dbReference type="GO" id="GO:0003700">
    <property type="term" value="F:DNA-binding transcription factor activity"/>
    <property type="evidence" value="ECO:0007669"/>
    <property type="project" value="InterPro"/>
</dbReference>
<feature type="region of interest" description="Disordered" evidence="7">
    <location>
        <begin position="18"/>
        <end position="47"/>
    </location>
</feature>
<evidence type="ECO:0000259" key="8">
    <source>
        <dbReference type="PROSITE" id="PS50811"/>
    </source>
</evidence>
<dbReference type="Pfam" id="PF03106">
    <property type="entry name" value="WRKY"/>
    <property type="match status" value="1"/>
</dbReference>
<sequence>MENHHHNHREFSFLTSSGDLLRNNTDPPIKEMNLFSSSSPNNNQQEDQDQLVNTGLNLTCASATKSKAENPKNSETELISTLQIELRKVQEENQKLRNVLEQITISYSQLQAQLSITLQKQNHVDNMEANHVMKSSEQKTMNDALVSVGKQACPPDHATKDVVECSSSHSSKTLEQDLTHFRKARVSIRARSEAPMISDGCQWRKYGQKMAKGNPCPRAYYRCTMAVGCPVRKQVQRCAEDKTVLITTYEGNHNHPLPPAATAIANTTSAAAAMLLSNSSTSSTLSKESAPFLSAFPYATISTLSSTQPFPTITLDLTHGHNLAIQHNRIPFPLQHPQQQLLGINPFLFSQRLPTMALPLLQLGQQPPSSMVESVSAAISSDPNFTAALAAAISSIIGAQRGGDDNNNNASVVPTGSPQLPQSCTTFSTN</sequence>
<evidence type="ECO:0000256" key="4">
    <source>
        <dbReference type="ARBA" id="ARBA00023163"/>
    </source>
</evidence>
<organism evidence="9 10">
    <name type="scientific">Vicia faba</name>
    <name type="common">Broad bean</name>
    <name type="synonym">Faba vulgaris</name>
    <dbReference type="NCBI Taxonomy" id="3906"/>
    <lineage>
        <taxon>Eukaryota</taxon>
        <taxon>Viridiplantae</taxon>
        <taxon>Streptophyta</taxon>
        <taxon>Embryophyta</taxon>
        <taxon>Tracheophyta</taxon>
        <taxon>Spermatophyta</taxon>
        <taxon>Magnoliopsida</taxon>
        <taxon>eudicotyledons</taxon>
        <taxon>Gunneridae</taxon>
        <taxon>Pentapetalae</taxon>
        <taxon>rosids</taxon>
        <taxon>fabids</taxon>
        <taxon>Fabales</taxon>
        <taxon>Fabaceae</taxon>
        <taxon>Papilionoideae</taxon>
        <taxon>50 kb inversion clade</taxon>
        <taxon>NPAAA clade</taxon>
        <taxon>Hologalegina</taxon>
        <taxon>IRL clade</taxon>
        <taxon>Fabeae</taxon>
        <taxon>Vicia</taxon>
    </lineage>
</organism>
<keyword evidence="6" id="KW-0175">Coiled coil</keyword>
<evidence type="ECO:0000313" key="9">
    <source>
        <dbReference type="EMBL" id="CAI8615268.1"/>
    </source>
</evidence>
<reference evidence="9 10" key="1">
    <citation type="submission" date="2023-01" db="EMBL/GenBank/DDBJ databases">
        <authorList>
            <person name="Kreplak J."/>
        </authorList>
    </citation>
    <scope>NUCLEOTIDE SEQUENCE [LARGE SCALE GENOMIC DNA]</scope>
</reference>
<evidence type="ECO:0000256" key="3">
    <source>
        <dbReference type="ARBA" id="ARBA00023125"/>
    </source>
</evidence>
<evidence type="ECO:0000256" key="1">
    <source>
        <dbReference type="ARBA" id="ARBA00004123"/>
    </source>
</evidence>
<keyword evidence="3" id="KW-0238">DNA-binding</keyword>
<keyword evidence="5" id="KW-0539">Nucleus</keyword>
<keyword evidence="2" id="KW-0805">Transcription regulation</keyword>
<evidence type="ECO:0000256" key="2">
    <source>
        <dbReference type="ARBA" id="ARBA00023015"/>
    </source>
</evidence>
<dbReference type="InterPro" id="IPR044810">
    <property type="entry name" value="WRKY_plant"/>
</dbReference>
<feature type="region of interest" description="Disordered" evidence="7">
    <location>
        <begin position="407"/>
        <end position="430"/>
    </location>
</feature>
<feature type="coiled-coil region" evidence="6">
    <location>
        <begin position="72"/>
        <end position="113"/>
    </location>
</feature>
<dbReference type="SMART" id="SM00774">
    <property type="entry name" value="WRKY"/>
    <property type="match status" value="1"/>
</dbReference>
<dbReference type="FunFam" id="2.20.25.80:FF:000002">
    <property type="entry name" value="probable WRKY transcription factor 31"/>
    <property type="match status" value="1"/>
</dbReference>
<dbReference type="GO" id="GO:0043565">
    <property type="term" value="F:sequence-specific DNA binding"/>
    <property type="evidence" value="ECO:0007669"/>
    <property type="project" value="InterPro"/>
</dbReference>
<dbReference type="SUPFAM" id="SSF118290">
    <property type="entry name" value="WRKY DNA-binding domain"/>
    <property type="match status" value="1"/>
</dbReference>
<dbReference type="InterPro" id="IPR003657">
    <property type="entry name" value="WRKY_dom"/>
</dbReference>
<dbReference type="InterPro" id="IPR036576">
    <property type="entry name" value="WRKY_dom_sf"/>
</dbReference>
<dbReference type="PANTHER" id="PTHR31429">
    <property type="entry name" value="WRKY TRANSCRIPTION FACTOR 36-RELATED"/>
    <property type="match status" value="1"/>
</dbReference>
<dbReference type="PROSITE" id="PS50811">
    <property type="entry name" value="WRKY"/>
    <property type="match status" value="1"/>
</dbReference>
<feature type="domain" description="WRKY" evidence="8">
    <location>
        <begin position="192"/>
        <end position="258"/>
    </location>
</feature>
<dbReference type="EMBL" id="OX451740">
    <property type="protein sequence ID" value="CAI8615268.1"/>
    <property type="molecule type" value="Genomic_DNA"/>
</dbReference>
<protein>
    <recommendedName>
        <fullName evidence="8">WRKY domain-containing protein</fullName>
    </recommendedName>
</protein>
<evidence type="ECO:0000256" key="7">
    <source>
        <dbReference type="SAM" id="MobiDB-lite"/>
    </source>
</evidence>
<name>A0AAV1B114_VICFA</name>
<comment type="subcellular location">
    <subcellularLocation>
        <location evidence="1">Nucleus</location>
    </subcellularLocation>
</comment>